<keyword evidence="5" id="KW-1185">Reference proteome</keyword>
<evidence type="ECO:0000313" key="5">
    <source>
        <dbReference type="Proteomes" id="UP001521222"/>
    </source>
</evidence>
<sequence length="592" mass="64350">MSGSKYHEVSRLHHLHADLAAFRIVLKSEEGFDVHDTREFDLALDSKFAIGRASKNTSKGYLLPAKHNVYIDSPVVSREHAIFTASTTSGAPQVFVTDTTSMHGTYVNGTPLVPNTPKQLSNGDKLQFGVNVNRNDSKTPLHCLLRKLPLTFPGYFVAFKYTFNAEFVKPEYSRGFAVPEDESEEEELEFIQSGRGSQLDPLVLDDSDVDSEHEDSAEHTEHSEDNGDVTMALFEETEELVEAEDSSAEEAIVDNLADDIAESDIESDSASVGDIDSDGPSSPAAEETEYVEEAEQVVETAFSESPSEQEKATPIDQVPSSTAPSAPLEPERAPVDPFFFDFGSSTIPDLPLPPLPPRNQLLDRDLFDATLAPPLPPRPSQKRQRIWDEASVEPEQQDWFSKGPSTAASHSVPYAGFSYPALDVEHLFEAATEYSAPTVPAADRIQTPPPTLAADFTSYPASPPTHRTRVSITEIVNEQPPTPTSVNSRKRSADDAFEEETDDIAVPEVTEQAAEKVTPPAQPVSAAKAVQEVVVSTVEQTTPQPQRPIAQPRSILRKALRAAALMVPATALGATLSIAALTALPESFFTVA</sequence>
<dbReference type="Gene3D" id="2.60.200.20">
    <property type="match status" value="1"/>
</dbReference>
<dbReference type="InterPro" id="IPR000253">
    <property type="entry name" value="FHA_dom"/>
</dbReference>
<name>A0ABR3R0B7_9PLEO</name>
<feature type="compositionally biased region" description="Acidic residues" evidence="1">
    <location>
        <begin position="286"/>
        <end position="296"/>
    </location>
</feature>
<dbReference type="Proteomes" id="UP001521222">
    <property type="component" value="Unassembled WGS sequence"/>
</dbReference>
<keyword evidence="2" id="KW-0812">Transmembrane</keyword>
<accession>A0ABR3R0B7</accession>
<dbReference type="PANTHER" id="PTHR15715:SF37">
    <property type="entry name" value="LD47843P"/>
    <property type="match status" value="1"/>
</dbReference>
<evidence type="ECO:0000259" key="3">
    <source>
        <dbReference type="PROSITE" id="PS50006"/>
    </source>
</evidence>
<dbReference type="SMART" id="SM00240">
    <property type="entry name" value="FHA"/>
    <property type="match status" value="1"/>
</dbReference>
<dbReference type="PANTHER" id="PTHR15715">
    <property type="entry name" value="CENTROSOMAL PROTEIN OF 170 KDA"/>
    <property type="match status" value="1"/>
</dbReference>
<comment type="caution">
    <text evidence="4">The sequence shown here is derived from an EMBL/GenBank/DDBJ whole genome shotgun (WGS) entry which is preliminary data.</text>
</comment>
<evidence type="ECO:0000256" key="2">
    <source>
        <dbReference type="SAM" id="Phobius"/>
    </source>
</evidence>
<dbReference type="Pfam" id="PF00498">
    <property type="entry name" value="FHA"/>
    <property type="match status" value="1"/>
</dbReference>
<dbReference type="SUPFAM" id="SSF49879">
    <property type="entry name" value="SMAD/FHA domain"/>
    <property type="match status" value="1"/>
</dbReference>
<dbReference type="InterPro" id="IPR008984">
    <property type="entry name" value="SMAD_FHA_dom_sf"/>
</dbReference>
<feature type="region of interest" description="Disordered" evidence="1">
    <location>
        <begin position="264"/>
        <end position="334"/>
    </location>
</feature>
<feature type="transmembrane region" description="Helical" evidence="2">
    <location>
        <begin position="562"/>
        <end position="584"/>
    </location>
</feature>
<feature type="domain" description="FHA" evidence="3">
    <location>
        <begin position="48"/>
        <end position="112"/>
    </location>
</feature>
<reference evidence="4 5" key="1">
    <citation type="submission" date="2024-02" db="EMBL/GenBank/DDBJ databases">
        <title>De novo assembly and annotation of 12 fungi associated with fruit tree decline syndrome in Ontario, Canada.</title>
        <authorList>
            <person name="Sulman M."/>
            <person name="Ellouze W."/>
            <person name="Ilyukhin E."/>
        </authorList>
    </citation>
    <scope>NUCLEOTIDE SEQUENCE [LARGE SCALE GENOMIC DNA]</scope>
    <source>
        <strain evidence="4 5">M97-236</strain>
    </source>
</reference>
<protein>
    <recommendedName>
        <fullName evidence="3">FHA domain-containing protein</fullName>
    </recommendedName>
</protein>
<dbReference type="PROSITE" id="PS50006">
    <property type="entry name" value="FHA_DOMAIN"/>
    <property type="match status" value="1"/>
</dbReference>
<feature type="region of interest" description="Disordered" evidence="1">
    <location>
        <begin position="478"/>
        <end position="500"/>
    </location>
</feature>
<gene>
    <name evidence="4" type="ORF">SLS59_007281</name>
</gene>
<organism evidence="4 5">
    <name type="scientific">Nothophoma quercina</name>
    <dbReference type="NCBI Taxonomy" id="749835"/>
    <lineage>
        <taxon>Eukaryota</taxon>
        <taxon>Fungi</taxon>
        <taxon>Dikarya</taxon>
        <taxon>Ascomycota</taxon>
        <taxon>Pezizomycotina</taxon>
        <taxon>Dothideomycetes</taxon>
        <taxon>Pleosporomycetidae</taxon>
        <taxon>Pleosporales</taxon>
        <taxon>Pleosporineae</taxon>
        <taxon>Didymellaceae</taxon>
        <taxon>Nothophoma</taxon>
    </lineage>
</organism>
<feature type="compositionally biased region" description="Acidic residues" evidence="1">
    <location>
        <begin position="179"/>
        <end position="189"/>
    </location>
</feature>
<feature type="compositionally biased region" description="Acidic residues" evidence="1">
    <location>
        <begin position="203"/>
        <end position="213"/>
    </location>
</feature>
<feature type="compositionally biased region" description="Basic and acidic residues" evidence="1">
    <location>
        <begin position="214"/>
        <end position="225"/>
    </location>
</feature>
<dbReference type="InterPro" id="IPR051176">
    <property type="entry name" value="Cent_Immune-Sig_Mod"/>
</dbReference>
<feature type="region of interest" description="Disordered" evidence="1">
    <location>
        <begin position="178"/>
        <end position="228"/>
    </location>
</feature>
<evidence type="ECO:0000313" key="4">
    <source>
        <dbReference type="EMBL" id="KAL1597584.1"/>
    </source>
</evidence>
<evidence type="ECO:0000256" key="1">
    <source>
        <dbReference type="SAM" id="MobiDB-lite"/>
    </source>
</evidence>
<keyword evidence="2" id="KW-0472">Membrane</keyword>
<dbReference type="EMBL" id="JAKIXB020000025">
    <property type="protein sequence ID" value="KAL1597584.1"/>
    <property type="molecule type" value="Genomic_DNA"/>
</dbReference>
<keyword evidence="2" id="KW-1133">Transmembrane helix</keyword>
<proteinExistence type="predicted"/>